<organism evidence="4 5">
    <name type="scientific">Streptomyces andamanensis</name>
    <dbReference type="NCBI Taxonomy" id="1565035"/>
    <lineage>
        <taxon>Bacteria</taxon>
        <taxon>Bacillati</taxon>
        <taxon>Actinomycetota</taxon>
        <taxon>Actinomycetes</taxon>
        <taxon>Kitasatosporales</taxon>
        <taxon>Streptomycetaceae</taxon>
        <taxon>Streptomyces</taxon>
    </lineage>
</organism>
<dbReference type="PANTHER" id="PTHR48106">
    <property type="entry name" value="QUINONE OXIDOREDUCTASE PIG3-RELATED"/>
    <property type="match status" value="1"/>
</dbReference>
<keyword evidence="2 4" id="KW-0560">Oxidoreductase</keyword>
<dbReference type="Proteomes" id="UP001595824">
    <property type="component" value="Unassembled WGS sequence"/>
</dbReference>
<dbReference type="InterPro" id="IPR036291">
    <property type="entry name" value="NAD(P)-bd_dom_sf"/>
</dbReference>
<evidence type="ECO:0000256" key="2">
    <source>
        <dbReference type="ARBA" id="ARBA00023002"/>
    </source>
</evidence>
<dbReference type="SMART" id="SM00829">
    <property type="entry name" value="PKS_ER"/>
    <property type="match status" value="1"/>
</dbReference>
<dbReference type="PANTHER" id="PTHR48106:SF18">
    <property type="entry name" value="QUINONE OXIDOREDUCTASE PIG3"/>
    <property type="match status" value="1"/>
</dbReference>
<proteinExistence type="predicted"/>
<evidence type="ECO:0000313" key="4">
    <source>
        <dbReference type="EMBL" id="MFC4330894.1"/>
    </source>
</evidence>
<dbReference type="SUPFAM" id="SSF50129">
    <property type="entry name" value="GroES-like"/>
    <property type="match status" value="1"/>
</dbReference>
<dbReference type="Gene3D" id="3.90.180.10">
    <property type="entry name" value="Medium-chain alcohol dehydrogenases, catalytic domain"/>
    <property type="match status" value="1"/>
</dbReference>
<protein>
    <submittedName>
        <fullName evidence="4">NADP-dependent oxidoreductase</fullName>
        <ecNumber evidence="4">1.-.-.-</ecNumber>
    </submittedName>
</protein>
<feature type="domain" description="Enoyl reductase (ER)" evidence="3">
    <location>
        <begin position="10"/>
        <end position="312"/>
    </location>
</feature>
<accession>A0ABV8TJQ9</accession>
<dbReference type="Gene3D" id="3.40.50.720">
    <property type="entry name" value="NAD(P)-binding Rossmann-like Domain"/>
    <property type="match status" value="1"/>
</dbReference>
<gene>
    <name evidence="4" type="ORF">ACFPC0_24520</name>
</gene>
<dbReference type="EC" id="1.-.-.-" evidence="4"/>
<dbReference type="Pfam" id="PF13602">
    <property type="entry name" value="ADH_zinc_N_2"/>
    <property type="match status" value="1"/>
</dbReference>
<dbReference type="InterPro" id="IPR011032">
    <property type="entry name" value="GroES-like_sf"/>
</dbReference>
<dbReference type="EMBL" id="JBHSDP010000024">
    <property type="protein sequence ID" value="MFC4330894.1"/>
    <property type="molecule type" value="Genomic_DNA"/>
</dbReference>
<keyword evidence="1" id="KW-0521">NADP</keyword>
<comment type="caution">
    <text evidence="4">The sequence shown here is derived from an EMBL/GenBank/DDBJ whole genome shotgun (WGS) entry which is preliminary data.</text>
</comment>
<evidence type="ECO:0000256" key="1">
    <source>
        <dbReference type="ARBA" id="ARBA00022857"/>
    </source>
</evidence>
<sequence length="314" mass="32079">MKAVGVTRFGGPEVLDVFELPAPHAGPGQVRVRVHAATVNPGDRFLRGGFADVSAVRPPYVLGAEAAGVVDEIGPGTDTGLRLGDRVMAVVVPNTATGGAYAEYVVLPARQVALAPAGTSHAEAATLPMNGLTARLALDLADLAPGRTVAVTGGAGAVGGYVVQLAAADGLTVVAVASPHDEDLVRELGADLVVPRSGDIGRNILRAVPSGVDGLVDTVGAGASASLAVREGGTMSSSVGIGSSEELRLRAVRNRTAVFTSYLGDTARLDRLRVQVEKGLLTLRVARTLPAEDAVTAHRLLEQGGIRGRLVLEF</sequence>
<dbReference type="Pfam" id="PF08240">
    <property type="entry name" value="ADH_N"/>
    <property type="match status" value="1"/>
</dbReference>
<dbReference type="CDD" id="cd05289">
    <property type="entry name" value="MDR_like_2"/>
    <property type="match status" value="1"/>
</dbReference>
<dbReference type="RefSeq" id="WP_381741977.1">
    <property type="nucleotide sequence ID" value="NZ_JBHSDP010000024.1"/>
</dbReference>
<reference evidence="5" key="1">
    <citation type="journal article" date="2019" name="Int. J. Syst. Evol. Microbiol.">
        <title>The Global Catalogue of Microorganisms (GCM) 10K type strain sequencing project: providing services to taxonomists for standard genome sequencing and annotation.</title>
        <authorList>
            <consortium name="The Broad Institute Genomics Platform"/>
            <consortium name="The Broad Institute Genome Sequencing Center for Infectious Disease"/>
            <person name="Wu L."/>
            <person name="Ma J."/>
        </authorList>
    </citation>
    <scope>NUCLEOTIDE SEQUENCE [LARGE SCALE GENOMIC DNA]</scope>
    <source>
        <strain evidence="5">PCU 347</strain>
    </source>
</reference>
<dbReference type="InterPro" id="IPR013154">
    <property type="entry name" value="ADH-like_N"/>
</dbReference>
<dbReference type="SUPFAM" id="SSF51735">
    <property type="entry name" value="NAD(P)-binding Rossmann-fold domains"/>
    <property type="match status" value="1"/>
</dbReference>
<evidence type="ECO:0000313" key="5">
    <source>
        <dbReference type="Proteomes" id="UP001595824"/>
    </source>
</evidence>
<name>A0ABV8TJQ9_9ACTN</name>
<dbReference type="GO" id="GO:0016491">
    <property type="term" value="F:oxidoreductase activity"/>
    <property type="evidence" value="ECO:0007669"/>
    <property type="project" value="UniProtKB-KW"/>
</dbReference>
<dbReference type="InterPro" id="IPR020843">
    <property type="entry name" value="ER"/>
</dbReference>
<evidence type="ECO:0000259" key="3">
    <source>
        <dbReference type="SMART" id="SM00829"/>
    </source>
</evidence>
<keyword evidence="5" id="KW-1185">Reference proteome</keyword>